<organism evidence="3 4">
    <name type="scientific">Petrolisthes cinctipes</name>
    <name type="common">Flat porcelain crab</name>
    <dbReference type="NCBI Taxonomy" id="88211"/>
    <lineage>
        <taxon>Eukaryota</taxon>
        <taxon>Metazoa</taxon>
        <taxon>Ecdysozoa</taxon>
        <taxon>Arthropoda</taxon>
        <taxon>Crustacea</taxon>
        <taxon>Multicrustacea</taxon>
        <taxon>Malacostraca</taxon>
        <taxon>Eumalacostraca</taxon>
        <taxon>Eucarida</taxon>
        <taxon>Decapoda</taxon>
        <taxon>Pleocyemata</taxon>
        <taxon>Anomura</taxon>
        <taxon>Galatheoidea</taxon>
        <taxon>Porcellanidae</taxon>
        <taxon>Petrolisthes</taxon>
    </lineage>
</organism>
<evidence type="ECO:0000313" key="4">
    <source>
        <dbReference type="Proteomes" id="UP001286313"/>
    </source>
</evidence>
<evidence type="ECO:0008006" key="5">
    <source>
        <dbReference type="Google" id="ProtNLM"/>
    </source>
</evidence>
<feature type="region of interest" description="Disordered" evidence="1">
    <location>
        <begin position="35"/>
        <end position="118"/>
    </location>
</feature>
<dbReference type="AlphaFoldDB" id="A0AAE1KBX8"/>
<feature type="signal peptide" evidence="2">
    <location>
        <begin position="1"/>
        <end position="15"/>
    </location>
</feature>
<evidence type="ECO:0000256" key="1">
    <source>
        <dbReference type="SAM" id="MobiDB-lite"/>
    </source>
</evidence>
<dbReference type="EMBL" id="JAWQEG010003110">
    <property type="protein sequence ID" value="KAK3867895.1"/>
    <property type="molecule type" value="Genomic_DNA"/>
</dbReference>
<accession>A0AAE1KBX8</accession>
<reference evidence="3" key="1">
    <citation type="submission" date="2023-10" db="EMBL/GenBank/DDBJ databases">
        <title>Genome assemblies of two species of porcelain crab, Petrolisthes cinctipes and Petrolisthes manimaculis (Anomura: Porcellanidae).</title>
        <authorList>
            <person name="Angst P."/>
        </authorList>
    </citation>
    <scope>NUCLEOTIDE SEQUENCE</scope>
    <source>
        <strain evidence="3">PB745_01</strain>
        <tissue evidence="3">Gill</tissue>
    </source>
</reference>
<feature type="compositionally biased region" description="Polar residues" evidence="1">
    <location>
        <begin position="103"/>
        <end position="118"/>
    </location>
</feature>
<proteinExistence type="predicted"/>
<feature type="compositionally biased region" description="Polar residues" evidence="1">
    <location>
        <begin position="72"/>
        <end position="96"/>
    </location>
</feature>
<name>A0AAE1KBX8_PETCI</name>
<sequence>MGFLFLLSICSPLSSLPHFLFPTIPFLPTPCRVASGASDRPASAVGESARHRTTHHTRPLTPTSHHIHRRTTLSWHTDASTLSSLSAHTRTKTPYNTRDKNTRQLPTSHTLTSTPHNP</sequence>
<dbReference type="Proteomes" id="UP001286313">
    <property type="component" value="Unassembled WGS sequence"/>
</dbReference>
<comment type="caution">
    <text evidence="3">The sequence shown here is derived from an EMBL/GenBank/DDBJ whole genome shotgun (WGS) entry which is preliminary data.</text>
</comment>
<keyword evidence="2" id="KW-0732">Signal</keyword>
<gene>
    <name evidence="3" type="ORF">Pcinc_026690</name>
</gene>
<evidence type="ECO:0000313" key="3">
    <source>
        <dbReference type="EMBL" id="KAK3867895.1"/>
    </source>
</evidence>
<evidence type="ECO:0000256" key="2">
    <source>
        <dbReference type="SAM" id="SignalP"/>
    </source>
</evidence>
<feature type="chain" id="PRO_5041960837" description="Secreted protein" evidence="2">
    <location>
        <begin position="16"/>
        <end position="118"/>
    </location>
</feature>
<protein>
    <recommendedName>
        <fullName evidence="5">Secreted protein</fullName>
    </recommendedName>
</protein>
<keyword evidence="4" id="KW-1185">Reference proteome</keyword>